<keyword evidence="1" id="KW-0472">Membrane</keyword>
<dbReference type="RefSeq" id="WP_135504840.1">
    <property type="nucleotide sequence ID" value="NZ_JACHHE010000010.1"/>
</dbReference>
<feature type="transmembrane region" description="Helical" evidence="1">
    <location>
        <begin position="193"/>
        <end position="213"/>
    </location>
</feature>
<dbReference type="OrthoDB" id="2060782at2"/>
<reference evidence="2 3" key="1">
    <citation type="submission" date="2020-08" db="EMBL/GenBank/DDBJ databases">
        <title>Genomic Encyclopedia of Type Strains, Phase IV (KMG-IV): sequencing the most valuable type-strain genomes for metagenomic binning, comparative biology and taxonomic classification.</title>
        <authorList>
            <person name="Goeker M."/>
        </authorList>
    </citation>
    <scope>NUCLEOTIDE SEQUENCE [LARGE SCALE GENOMIC DNA]</scope>
    <source>
        <strain evidence="2 3">DSM 15895</strain>
    </source>
</reference>
<evidence type="ECO:0000256" key="1">
    <source>
        <dbReference type="SAM" id="Phobius"/>
    </source>
</evidence>
<feature type="transmembrane region" description="Helical" evidence="1">
    <location>
        <begin position="324"/>
        <end position="343"/>
    </location>
</feature>
<accession>A0A7W8CTW9</accession>
<proteinExistence type="predicted"/>
<dbReference type="EMBL" id="JACHHE010000010">
    <property type="protein sequence ID" value="MBB5181573.1"/>
    <property type="molecule type" value="Genomic_DNA"/>
</dbReference>
<feature type="transmembrane region" description="Helical" evidence="1">
    <location>
        <begin position="381"/>
        <end position="401"/>
    </location>
</feature>
<feature type="transmembrane region" description="Helical" evidence="1">
    <location>
        <begin position="234"/>
        <end position="259"/>
    </location>
</feature>
<sequence length="410" mass="47353">MLITWHEMKKAITSPVIVILLVLFIAFNGFQVIGQSLAKEELKVVNDITFLYGRTLTNASLQQMKDALDQDAKKLGTEEEVQDYLEAMTFEKYEQEDVFQQQAIDQISLNYTYYSLGAELESRYTSIDMDELREDLFEASQMQGWLAGFMGNQFTKWKDRYEEIVETAEYKEWFFAGQYRMHSELFRSLVKNIAVQSVLLVVLVTALIANYEVEQRTQSTVYTTKKGRKLIWHKFSAAMGVSLLIFILLAGFSLGIFFLTYDYSSVWQTPISSGLNWEYKLPYITWWPLTVWQFLILALLTELAVVLIVAMLAFAISLYVKNSYFSWILCIAMLVAIFLLPSFLTAYPVLQFIASLNITMVLLNPHMYFNGGTTFSMIQFFELWTILLWLLIALLGSGLGIRRFLIKDVV</sequence>
<dbReference type="AlphaFoldDB" id="A0A7W8CTW9"/>
<keyword evidence="1" id="KW-1133">Transmembrane helix</keyword>
<keyword evidence="3" id="KW-1185">Reference proteome</keyword>
<protein>
    <submittedName>
        <fullName evidence="2">Uncharacterized protein</fullName>
    </submittedName>
</protein>
<feature type="transmembrane region" description="Helical" evidence="1">
    <location>
        <begin position="291"/>
        <end position="317"/>
    </location>
</feature>
<comment type="caution">
    <text evidence="2">The sequence shown here is derived from an EMBL/GenBank/DDBJ whole genome shotgun (WGS) entry which is preliminary data.</text>
</comment>
<name>A0A7W8CTW9_9BACL</name>
<evidence type="ECO:0000313" key="3">
    <source>
        <dbReference type="Proteomes" id="UP000525923"/>
    </source>
</evidence>
<dbReference type="Proteomes" id="UP000525923">
    <property type="component" value="Unassembled WGS sequence"/>
</dbReference>
<evidence type="ECO:0000313" key="2">
    <source>
        <dbReference type="EMBL" id="MBB5181573.1"/>
    </source>
</evidence>
<organism evidence="2 3">
    <name type="scientific">Planococcus koreensis</name>
    <dbReference type="NCBI Taxonomy" id="112331"/>
    <lineage>
        <taxon>Bacteria</taxon>
        <taxon>Bacillati</taxon>
        <taxon>Bacillota</taxon>
        <taxon>Bacilli</taxon>
        <taxon>Bacillales</taxon>
        <taxon>Caryophanaceae</taxon>
        <taxon>Planococcus</taxon>
    </lineage>
</organism>
<keyword evidence="1" id="KW-0812">Transmembrane</keyword>
<gene>
    <name evidence="2" type="ORF">HNQ44_003038</name>
</gene>